<dbReference type="GeneTree" id="ENSGT00390000003443"/>
<dbReference type="Ensembl" id="ENSOTST00005044986.2">
    <property type="protein sequence ID" value="ENSOTSP00005041344.1"/>
    <property type="gene ID" value="ENSOTSG00005019806.2"/>
</dbReference>
<dbReference type="InterPro" id="IPR039848">
    <property type="entry name" value="Ribosomal_mS35_mt"/>
</dbReference>
<evidence type="ECO:0000259" key="1">
    <source>
        <dbReference type="Pfam" id="PF10213"/>
    </source>
</evidence>
<evidence type="ECO:0000313" key="3">
    <source>
        <dbReference type="Proteomes" id="UP000694402"/>
    </source>
</evidence>
<sequence length="295" mass="33429">MFLKILYVWPNQERRWYRQINVGRTFCVTPNSTTITLSSFSLFPVSMVCQAGDPRTDRMPVDQDWTAVYPTAAPFRQGSVPLPVRMGFPVKRGVPPEKKGNLELIKIPNFLHLTPAAIKKHCEARSAQWPSALDTDAKYDEHFPVKVKSKDYMSAGTAHRNPSTHIVHLRVKLSSLNLDNHARKKMVKLVGERYCKETDTLTITRQVNSRFMTPPCTVLYHESWVKDCGRHGGVQLGEQPLSEERPVHVGPHGVSRGGKPEVQEYRDSVTRLKNEGESEGSVLQYREAGKKLLNL</sequence>
<name>A0A8C8G0Y6_ONCTS</name>
<dbReference type="GO" id="GO:0005763">
    <property type="term" value="C:mitochondrial small ribosomal subunit"/>
    <property type="evidence" value="ECO:0007669"/>
    <property type="project" value="TreeGrafter"/>
</dbReference>
<proteinExistence type="predicted"/>
<evidence type="ECO:0000313" key="2">
    <source>
        <dbReference type="Ensembl" id="ENSOTSP00005041344.1"/>
    </source>
</evidence>
<dbReference type="Pfam" id="PF10213">
    <property type="entry name" value="MRP-S28"/>
    <property type="match status" value="1"/>
</dbReference>
<dbReference type="GO" id="GO:0032543">
    <property type="term" value="P:mitochondrial translation"/>
    <property type="evidence" value="ECO:0007669"/>
    <property type="project" value="InterPro"/>
</dbReference>
<dbReference type="GO" id="GO:0003735">
    <property type="term" value="F:structural constituent of ribosome"/>
    <property type="evidence" value="ECO:0007669"/>
    <property type="project" value="InterPro"/>
</dbReference>
<organism evidence="2 3">
    <name type="scientific">Oncorhynchus tshawytscha</name>
    <name type="common">Chinook salmon</name>
    <name type="synonym">Salmo tshawytscha</name>
    <dbReference type="NCBI Taxonomy" id="74940"/>
    <lineage>
        <taxon>Eukaryota</taxon>
        <taxon>Metazoa</taxon>
        <taxon>Chordata</taxon>
        <taxon>Craniata</taxon>
        <taxon>Vertebrata</taxon>
        <taxon>Euteleostomi</taxon>
        <taxon>Actinopterygii</taxon>
        <taxon>Neopterygii</taxon>
        <taxon>Teleostei</taxon>
        <taxon>Protacanthopterygii</taxon>
        <taxon>Salmoniformes</taxon>
        <taxon>Salmonidae</taxon>
        <taxon>Salmoninae</taxon>
        <taxon>Oncorhynchus</taxon>
    </lineage>
</organism>
<reference evidence="2" key="1">
    <citation type="submission" date="2025-08" db="UniProtKB">
        <authorList>
            <consortium name="Ensembl"/>
        </authorList>
    </citation>
    <scope>IDENTIFICATION</scope>
</reference>
<feature type="domain" description="Small ribosomal subunit protein mS35 mitochondrial conserved" evidence="1">
    <location>
        <begin position="143"/>
        <end position="204"/>
    </location>
</feature>
<dbReference type="PANTHER" id="PTHR13490">
    <property type="entry name" value="MITOCHONDRIAL 28S RIBOSOMAL PROTEIN S28"/>
    <property type="match status" value="1"/>
</dbReference>
<keyword evidence="3" id="KW-1185">Reference proteome</keyword>
<dbReference type="Proteomes" id="UP000694402">
    <property type="component" value="Unassembled WGS sequence"/>
</dbReference>
<gene>
    <name evidence="2" type="primary">MRPS35</name>
</gene>
<accession>A0A8C8G0Y6</accession>
<dbReference type="AlphaFoldDB" id="A0A8C8G0Y6"/>
<dbReference type="InterPro" id="IPR019349">
    <property type="entry name" value="Ribosomal_mS35_mit"/>
</dbReference>
<protein>
    <recommendedName>
        <fullName evidence="1">Small ribosomal subunit protein mS35 mitochondrial conserved domain-containing protein</fullName>
    </recommendedName>
</protein>
<reference evidence="2" key="2">
    <citation type="submission" date="2025-09" db="UniProtKB">
        <authorList>
            <consortium name="Ensembl"/>
        </authorList>
    </citation>
    <scope>IDENTIFICATION</scope>
</reference>
<dbReference type="PANTHER" id="PTHR13490:SF0">
    <property type="entry name" value="SMALL RIBOSOMAL SUBUNIT PROTEIN MS35"/>
    <property type="match status" value="1"/>
</dbReference>